<reference evidence="2 3" key="1">
    <citation type="submission" date="2014-02" db="EMBL/GenBank/DDBJ databases">
        <title>Expanding our view of genomic diversity in Candidatus Accumulibacter clades.</title>
        <authorList>
            <person name="Skennerton C.T."/>
            <person name="Barr J.J."/>
            <person name="Slater F.R."/>
            <person name="Bond P.L."/>
            <person name="Tyson G.W."/>
        </authorList>
    </citation>
    <scope>NUCLEOTIDE SEQUENCE [LARGE SCALE GENOMIC DNA]</scope>
    <source>
        <strain evidence="3">BA-92</strain>
    </source>
</reference>
<dbReference type="PATRIC" id="fig|1454003.3.peg.1658"/>
<proteinExistence type="predicted"/>
<evidence type="ECO:0000313" key="3">
    <source>
        <dbReference type="Proteomes" id="UP000021816"/>
    </source>
</evidence>
<sequence length="240" mass="26742">MRPLDRTRIEKAAADCGFDLPPSLRESGLLLGSTRFPETVEVRATSGTRFELNVSDTTLLQTLPLANNGWTLAEGIPALYAVLERAAATARTMPDRVAAQFHLTTKSMPRSTEAERMALQRVGQDLFRRALLDYWRGRCCVTGLTVQELLRASHIKPWAACDSDEERLDVFNGLLLAPHLDALFDGGWVSFDARGVLMIANSLPRKAVSLLALQHPLGIDYLTSQHPRYLAFHRSAVFRR</sequence>
<dbReference type="Pfam" id="PF13391">
    <property type="entry name" value="HNH_2"/>
    <property type="match status" value="1"/>
</dbReference>
<dbReference type="InterPro" id="IPR003615">
    <property type="entry name" value="HNH_nuc"/>
</dbReference>
<dbReference type="STRING" id="1454003.AW10_01606"/>
<gene>
    <name evidence="2" type="ORF">AW10_01606</name>
</gene>
<dbReference type="Proteomes" id="UP000021816">
    <property type="component" value="Unassembled WGS sequence"/>
</dbReference>
<comment type="caution">
    <text evidence="2">The sequence shown here is derived from an EMBL/GenBank/DDBJ whole genome shotgun (WGS) entry which is preliminary data.</text>
</comment>
<name>A0A011PVF2_9PROT</name>
<dbReference type="EMBL" id="JEMX01000028">
    <property type="protein sequence ID" value="EXI80992.1"/>
    <property type="molecule type" value="Genomic_DNA"/>
</dbReference>
<organism evidence="2 3">
    <name type="scientific">Candidatus Accumulibacter appositus</name>
    <dbReference type="NCBI Taxonomy" id="1454003"/>
    <lineage>
        <taxon>Bacteria</taxon>
        <taxon>Pseudomonadati</taxon>
        <taxon>Pseudomonadota</taxon>
        <taxon>Betaproteobacteria</taxon>
        <taxon>Candidatus Accumulibacter</taxon>
    </lineage>
</organism>
<evidence type="ECO:0000313" key="2">
    <source>
        <dbReference type="EMBL" id="EXI80992.1"/>
    </source>
</evidence>
<evidence type="ECO:0000259" key="1">
    <source>
        <dbReference type="Pfam" id="PF13391"/>
    </source>
</evidence>
<dbReference type="AlphaFoldDB" id="A0A011PVF2"/>
<accession>A0A011PVF2</accession>
<feature type="domain" description="HNH nuclease" evidence="1">
    <location>
        <begin position="139"/>
        <end position="192"/>
    </location>
</feature>
<protein>
    <recommendedName>
        <fullName evidence="1">HNH nuclease domain-containing protein</fullName>
    </recommendedName>
</protein>